<keyword evidence="4" id="KW-0805">Transcription regulation</keyword>
<feature type="compositionally biased region" description="Gly residues" evidence="8">
    <location>
        <begin position="689"/>
        <end position="705"/>
    </location>
</feature>
<evidence type="ECO:0000256" key="3">
    <source>
        <dbReference type="ARBA" id="ARBA00022833"/>
    </source>
</evidence>
<feature type="compositionally biased region" description="Low complexity" evidence="8">
    <location>
        <begin position="395"/>
        <end position="410"/>
    </location>
</feature>
<evidence type="ECO:0000256" key="8">
    <source>
        <dbReference type="SAM" id="MobiDB-lite"/>
    </source>
</evidence>
<keyword evidence="5" id="KW-0238">DNA-binding</keyword>
<dbReference type="InterPro" id="IPR007219">
    <property type="entry name" value="XnlR_reg_dom"/>
</dbReference>
<feature type="compositionally biased region" description="Polar residues" evidence="8">
    <location>
        <begin position="195"/>
        <end position="208"/>
    </location>
</feature>
<dbReference type="AlphaFoldDB" id="A0AAD7JPP9"/>
<dbReference type="SMART" id="SM00906">
    <property type="entry name" value="Fungal_trans"/>
    <property type="match status" value="1"/>
</dbReference>
<dbReference type="Proteomes" id="UP001215280">
    <property type="component" value="Unassembled WGS sequence"/>
</dbReference>
<dbReference type="GO" id="GO:0000981">
    <property type="term" value="F:DNA-binding transcription factor activity, RNA polymerase II-specific"/>
    <property type="evidence" value="ECO:0007669"/>
    <property type="project" value="InterPro"/>
</dbReference>
<keyword evidence="7" id="KW-0539">Nucleus</keyword>
<dbReference type="PANTHER" id="PTHR31313:SF78">
    <property type="entry name" value="TRANSCRIPTION FACTOR DOMAIN-CONTAINING PROTEIN"/>
    <property type="match status" value="1"/>
</dbReference>
<sequence>MASAAGVTWPADTPAYTLPFNEYEDDGDEDGDEFASAREKKDEKERMIRRRSSKACDQCRKSKCKCERSGDPPGAACRACVLVGTDCTFLGPSRKRGPPKGYIDAIEARLHQTEALVAILIAAARGGEERSEERGSREEGGGGGQEGGDGRARGVLRDLGEDPLARAILARIDQSAYGPAGRGLGSSAAAYAPSHGQSQRQHPNSNSGAHGRGQGQRGRAGAGEEAELGSTHPSHEWMDRVTAHLLRRARERGAFDAPPRQFEAFDAQGRAAFEHSPARAAFEHSPARGAFERSPAGSGTATPNGNPGVNGAAGYRYAAGYAPPQRPAIVIPHGHGRGPPHSAGGEYLHHPAYALDGPAGRAFPLSAGAVPDARRLRRRVDSGEAFRDAPPFLRGPPSSGSFRSPRAASPGSGSEAELDVDVGVSVRGDGEGGEDGQALAGAVGQLSLNEDRQVRYHGKASGLHLLARRAGSGQGQEGQSDEEARGRARRRAGRGAQEGEDEEVGKNVGGIWRFPKARVWPATPAADAEREEDEGEVDADGLPPRAAQEALLARYFLHVHPSFPVLHKRAVLEGFAGAEGKPRPPPLLLLAMYALAARHAPQPAAHPAGADRKYMWPAGDAFLFRAKALLDSSYASSRASTCQALLLMGFREIGIGAMAQAWIYIGMAVRMAQDLGMQRDADGWVRVGGARGEGGADGGAGAGGDGEAEGPREDRKLFSEWEIEERRRTWYACVIMDKYVSTYIGRPLAIFERDFDTSLPSECDAEEMEEWAPLSTDAAGLPVRVPPRPGHVISCFNASARLSGILSQIVQSIYALRPPSSRHAELIVLDGLLDKWLLSLPVHLRHDPAVRAGGEVPLPQVLTLHMQYWCAVLLLHRPFIRQHPVRNKQFVLDPLVCVHLELMCLSSSPAPEESDVRGNAEKSYELCAGAANHITTIARLYSETHTLKHCPVFHCYYIFTASIMHVTSLSAYPTDPQARMGLAKCMDGLREMEIIWPAAARALELLRGAQATLADADVASSSSLATEPLRPRKRSATQSLDDTFAPPPGAESFLAMRPFAPVYQENGHYGLEARAPAYYPPPAAPYERWPVEGAGAGLAFQSALSTAVMGPAYSTGLVDDRHRAPPHDGGPRFGQQQYWEGEYAPFPQLGAGYGALQDPAGLAVHPAEPSQIYPLHDQYNLYTQP</sequence>
<comment type="caution">
    <text evidence="10">The sequence shown here is derived from an EMBL/GenBank/DDBJ whole genome shotgun (WGS) entry which is preliminary data.</text>
</comment>
<dbReference type="EMBL" id="JARJLG010000027">
    <property type="protein sequence ID" value="KAJ7768678.1"/>
    <property type="molecule type" value="Genomic_DNA"/>
</dbReference>
<evidence type="ECO:0000256" key="6">
    <source>
        <dbReference type="ARBA" id="ARBA00023163"/>
    </source>
</evidence>
<comment type="subcellular location">
    <subcellularLocation>
        <location evidence="1">Nucleus</location>
    </subcellularLocation>
</comment>
<dbReference type="PANTHER" id="PTHR31313">
    <property type="entry name" value="TY1 ENHANCER ACTIVATOR"/>
    <property type="match status" value="1"/>
</dbReference>
<organism evidence="10 11">
    <name type="scientific">Mycena maculata</name>
    <dbReference type="NCBI Taxonomy" id="230809"/>
    <lineage>
        <taxon>Eukaryota</taxon>
        <taxon>Fungi</taxon>
        <taxon>Dikarya</taxon>
        <taxon>Basidiomycota</taxon>
        <taxon>Agaricomycotina</taxon>
        <taxon>Agaricomycetes</taxon>
        <taxon>Agaricomycetidae</taxon>
        <taxon>Agaricales</taxon>
        <taxon>Marasmiineae</taxon>
        <taxon>Mycenaceae</taxon>
        <taxon>Mycena</taxon>
    </lineage>
</organism>
<feature type="region of interest" description="Disordered" evidence="8">
    <location>
        <begin position="187"/>
        <end position="237"/>
    </location>
</feature>
<feature type="compositionally biased region" description="Basic and acidic residues" evidence="8">
    <location>
        <begin position="126"/>
        <end position="140"/>
    </location>
</feature>
<feature type="compositionally biased region" description="Acidic residues" evidence="8">
    <location>
        <begin position="529"/>
        <end position="539"/>
    </location>
</feature>
<reference evidence="10" key="1">
    <citation type="submission" date="2023-03" db="EMBL/GenBank/DDBJ databases">
        <title>Massive genome expansion in bonnet fungi (Mycena s.s.) driven by repeated elements and novel gene families across ecological guilds.</title>
        <authorList>
            <consortium name="Lawrence Berkeley National Laboratory"/>
            <person name="Harder C.B."/>
            <person name="Miyauchi S."/>
            <person name="Viragh M."/>
            <person name="Kuo A."/>
            <person name="Thoen E."/>
            <person name="Andreopoulos B."/>
            <person name="Lu D."/>
            <person name="Skrede I."/>
            <person name="Drula E."/>
            <person name="Henrissat B."/>
            <person name="Morin E."/>
            <person name="Kohler A."/>
            <person name="Barry K."/>
            <person name="LaButti K."/>
            <person name="Morin E."/>
            <person name="Salamov A."/>
            <person name="Lipzen A."/>
            <person name="Mereny Z."/>
            <person name="Hegedus B."/>
            <person name="Baldrian P."/>
            <person name="Stursova M."/>
            <person name="Weitz H."/>
            <person name="Taylor A."/>
            <person name="Grigoriev I.V."/>
            <person name="Nagy L.G."/>
            <person name="Martin F."/>
            <person name="Kauserud H."/>
        </authorList>
    </citation>
    <scope>NUCLEOTIDE SEQUENCE</scope>
    <source>
        <strain evidence="10">CBHHK188m</strain>
    </source>
</reference>
<name>A0AAD7JPP9_9AGAR</name>
<dbReference type="GO" id="GO:0003677">
    <property type="term" value="F:DNA binding"/>
    <property type="evidence" value="ECO:0007669"/>
    <property type="project" value="UniProtKB-KW"/>
</dbReference>
<evidence type="ECO:0000256" key="5">
    <source>
        <dbReference type="ARBA" id="ARBA00023125"/>
    </source>
</evidence>
<evidence type="ECO:0000256" key="2">
    <source>
        <dbReference type="ARBA" id="ARBA00022723"/>
    </source>
</evidence>
<dbReference type="InterPro" id="IPR036864">
    <property type="entry name" value="Zn2-C6_fun-type_DNA-bd_sf"/>
</dbReference>
<dbReference type="CDD" id="cd00067">
    <property type="entry name" value="GAL4"/>
    <property type="match status" value="1"/>
</dbReference>
<gene>
    <name evidence="10" type="ORF">DFH07DRAFT_1058323</name>
</gene>
<proteinExistence type="predicted"/>
<dbReference type="Gene3D" id="4.10.240.10">
    <property type="entry name" value="Zn(2)-C6 fungal-type DNA-binding domain"/>
    <property type="match status" value="1"/>
</dbReference>
<keyword evidence="11" id="KW-1185">Reference proteome</keyword>
<dbReference type="Pfam" id="PF00172">
    <property type="entry name" value="Zn_clus"/>
    <property type="match status" value="1"/>
</dbReference>
<dbReference type="InterPro" id="IPR001138">
    <property type="entry name" value="Zn2Cys6_DnaBD"/>
</dbReference>
<keyword evidence="6" id="KW-0804">Transcription</keyword>
<feature type="region of interest" description="Disordered" evidence="8">
    <location>
        <begin position="468"/>
        <end position="506"/>
    </location>
</feature>
<dbReference type="PROSITE" id="PS50048">
    <property type="entry name" value="ZN2_CY6_FUNGAL_2"/>
    <property type="match status" value="1"/>
</dbReference>
<accession>A0AAD7JPP9</accession>
<dbReference type="GO" id="GO:0008270">
    <property type="term" value="F:zinc ion binding"/>
    <property type="evidence" value="ECO:0007669"/>
    <property type="project" value="InterPro"/>
</dbReference>
<keyword evidence="3" id="KW-0862">Zinc</keyword>
<feature type="region of interest" description="Disordered" evidence="8">
    <location>
        <begin position="281"/>
        <end position="307"/>
    </location>
</feature>
<feature type="region of interest" description="Disordered" evidence="8">
    <location>
        <begin position="522"/>
        <end position="542"/>
    </location>
</feature>
<dbReference type="CDD" id="cd12148">
    <property type="entry name" value="fungal_TF_MHR"/>
    <property type="match status" value="1"/>
</dbReference>
<feature type="compositionally biased region" description="Gly residues" evidence="8">
    <location>
        <begin position="210"/>
        <end position="221"/>
    </location>
</feature>
<feature type="compositionally biased region" description="Acidic residues" evidence="8">
    <location>
        <begin position="22"/>
        <end position="33"/>
    </location>
</feature>
<feature type="domain" description="Zn(2)-C6 fungal-type" evidence="9">
    <location>
        <begin position="55"/>
        <end position="89"/>
    </location>
</feature>
<dbReference type="PROSITE" id="PS00463">
    <property type="entry name" value="ZN2_CY6_FUNGAL_1"/>
    <property type="match status" value="1"/>
</dbReference>
<evidence type="ECO:0000256" key="7">
    <source>
        <dbReference type="ARBA" id="ARBA00023242"/>
    </source>
</evidence>
<evidence type="ECO:0000259" key="9">
    <source>
        <dbReference type="PROSITE" id="PS50048"/>
    </source>
</evidence>
<dbReference type="InterPro" id="IPR051615">
    <property type="entry name" value="Transcr_Regulatory_Elem"/>
</dbReference>
<dbReference type="SUPFAM" id="SSF57701">
    <property type="entry name" value="Zn2/Cys6 DNA-binding domain"/>
    <property type="match status" value="1"/>
</dbReference>
<evidence type="ECO:0000313" key="10">
    <source>
        <dbReference type="EMBL" id="KAJ7768678.1"/>
    </source>
</evidence>
<feature type="region of interest" description="Disordered" evidence="8">
    <location>
        <begin position="1"/>
        <end position="46"/>
    </location>
</feature>
<feature type="region of interest" description="Disordered" evidence="8">
    <location>
        <begin position="1024"/>
        <end position="1047"/>
    </location>
</feature>
<evidence type="ECO:0000313" key="11">
    <source>
        <dbReference type="Proteomes" id="UP001215280"/>
    </source>
</evidence>
<evidence type="ECO:0000256" key="4">
    <source>
        <dbReference type="ARBA" id="ARBA00023015"/>
    </source>
</evidence>
<feature type="compositionally biased region" description="Basic and acidic residues" evidence="8">
    <location>
        <begin position="35"/>
        <end position="46"/>
    </location>
</feature>
<dbReference type="GO" id="GO:0006351">
    <property type="term" value="P:DNA-templated transcription"/>
    <property type="evidence" value="ECO:0007669"/>
    <property type="project" value="InterPro"/>
</dbReference>
<feature type="region of interest" description="Disordered" evidence="8">
    <location>
        <begin position="689"/>
        <end position="713"/>
    </location>
</feature>
<keyword evidence="2" id="KW-0479">Metal-binding</keyword>
<dbReference type="GO" id="GO:0005634">
    <property type="term" value="C:nucleus"/>
    <property type="evidence" value="ECO:0007669"/>
    <property type="project" value="UniProtKB-SubCell"/>
</dbReference>
<feature type="region of interest" description="Disordered" evidence="8">
    <location>
        <begin position="382"/>
        <end position="419"/>
    </location>
</feature>
<feature type="region of interest" description="Disordered" evidence="8">
    <location>
        <begin position="125"/>
        <end position="155"/>
    </location>
</feature>
<dbReference type="SMART" id="SM00066">
    <property type="entry name" value="GAL4"/>
    <property type="match status" value="1"/>
</dbReference>
<protein>
    <submittedName>
        <fullName evidence="10">Fungal-specific transcription factor domain-containing protein</fullName>
    </submittedName>
</protein>
<dbReference type="Pfam" id="PF04082">
    <property type="entry name" value="Fungal_trans"/>
    <property type="match status" value="1"/>
</dbReference>
<evidence type="ECO:0000256" key="1">
    <source>
        <dbReference type="ARBA" id="ARBA00004123"/>
    </source>
</evidence>